<sequence>MATSNLTSIHDTFQTFLDSAVEGGAAPGLQCIVFDGSSILFNGASGLATLPSPSHPSGVPYTPSTISWLASCTKISMSLIILHIITRNLCQTGFTFDDLDDPEKLAEVLPEFSVWSGSLTTKIIEGFGEVGEDGKRMMKLRDAKERVTLRHLLTHTAGMAASWGHPLMKELVRPSDGSIPNFGSSLVSGDTRDFEIPLVGEPGLMWCYGQATDWLGQFAIRATNKTLRQLFNEIIWEPLSIPTSEADIFFPNPTPSTHASMSMRVSSSPSSAFQPSSFKIYIPEGGGEPAPGKTYHASGCVFASCQAYAKVLQAVLRKDEKILSKDVWERAMKDDLKDRKAPVQLPKEAWKSSMPHLSNDVGVFAESTSLDGGAGINLLQCCIATAPTKSGRPTGSFGWAGLANSYYFVDPVNNIGAIMTTQLLPFFDKGVVKARDQLEALVYKTFLA</sequence>
<keyword evidence="3" id="KW-1185">Reference proteome</keyword>
<evidence type="ECO:0000313" key="3">
    <source>
        <dbReference type="Proteomes" id="UP000027265"/>
    </source>
</evidence>
<dbReference type="STRING" id="933084.A0A067PI60"/>
<dbReference type="SUPFAM" id="SSF56601">
    <property type="entry name" value="beta-lactamase/transpeptidase-like"/>
    <property type="match status" value="1"/>
</dbReference>
<dbReference type="InterPro" id="IPR001466">
    <property type="entry name" value="Beta-lactam-related"/>
</dbReference>
<organism evidence="2 3">
    <name type="scientific">Jaapia argillacea MUCL 33604</name>
    <dbReference type="NCBI Taxonomy" id="933084"/>
    <lineage>
        <taxon>Eukaryota</taxon>
        <taxon>Fungi</taxon>
        <taxon>Dikarya</taxon>
        <taxon>Basidiomycota</taxon>
        <taxon>Agaricomycotina</taxon>
        <taxon>Agaricomycetes</taxon>
        <taxon>Agaricomycetidae</taxon>
        <taxon>Jaapiales</taxon>
        <taxon>Jaapiaceae</taxon>
        <taxon>Jaapia</taxon>
    </lineage>
</organism>
<dbReference type="Pfam" id="PF00144">
    <property type="entry name" value="Beta-lactamase"/>
    <property type="match status" value="1"/>
</dbReference>
<dbReference type="InParanoid" id="A0A067PI60"/>
<gene>
    <name evidence="2" type="ORF">JAAARDRAFT_60578</name>
</gene>
<protein>
    <recommendedName>
        <fullName evidence="1">Beta-lactamase-related domain-containing protein</fullName>
    </recommendedName>
</protein>
<dbReference type="InterPro" id="IPR050789">
    <property type="entry name" value="Diverse_Enzym_Activities"/>
</dbReference>
<evidence type="ECO:0000313" key="2">
    <source>
        <dbReference type="EMBL" id="KDQ54603.1"/>
    </source>
</evidence>
<reference evidence="3" key="1">
    <citation type="journal article" date="2014" name="Proc. Natl. Acad. Sci. U.S.A.">
        <title>Extensive sampling of basidiomycete genomes demonstrates inadequacy of the white-rot/brown-rot paradigm for wood decay fungi.</title>
        <authorList>
            <person name="Riley R."/>
            <person name="Salamov A.A."/>
            <person name="Brown D.W."/>
            <person name="Nagy L.G."/>
            <person name="Floudas D."/>
            <person name="Held B.W."/>
            <person name="Levasseur A."/>
            <person name="Lombard V."/>
            <person name="Morin E."/>
            <person name="Otillar R."/>
            <person name="Lindquist E.A."/>
            <person name="Sun H."/>
            <person name="LaButti K.M."/>
            <person name="Schmutz J."/>
            <person name="Jabbour D."/>
            <person name="Luo H."/>
            <person name="Baker S.E."/>
            <person name="Pisabarro A.G."/>
            <person name="Walton J.D."/>
            <person name="Blanchette R.A."/>
            <person name="Henrissat B."/>
            <person name="Martin F."/>
            <person name="Cullen D."/>
            <person name="Hibbett D.S."/>
            <person name="Grigoriev I.V."/>
        </authorList>
    </citation>
    <scope>NUCLEOTIDE SEQUENCE [LARGE SCALE GENOMIC DNA]</scope>
    <source>
        <strain evidence="3">MUCL 33604</strain>
    </source>
</reference>
<dbReference type="InterPro" id="IPR012338">
    <property type="entry name" value="Beta-lactam/transpept-like"/>
</dbReference>
<dbReference type="AlphaFoldDB" id="A0A067PI60"/>
<dbReference type="HOGENOM" id="CLU_020027_11_1_1"/>
<accession>A0A067PI60</accession>
<dbReference type="Proteomes" id="UP000027265">
    <property type="component" value="Unassembled WGS sequence"/>
</dbReference>
<evidence type="ECO:0000259" key="1">
    <source>
        <dbReference type="Pfam" id="PF00144"/>
    </source>
</evidence>
<proteinExistence type="predicted"/>
<dbReference type="Gene3D" id="3.40.710.10">
    <property type="entry name" value="DD-peptidase/beta-lactamase superfamily"/>
    <property type="match status" value="1"/>
</dbReference>
<feature type="domain" description="Beta-lactamase-related" evidence="1">
    <location>
        <begin position="17"/>
        <end position="438"/>
    </location>
</feature>
<dbReference type="PANTHER" id="PTHR43283">
    <property type="entry name" value="BETA-LACTAMASE-RELATED"/>
    <property type="match status" value="1"/>
</dbReference>
<dbReference type="EMBL" id="KL197728">
    <property type="protein sequence ID" value="KDQ54603.1"/>
    <property type="molecule type" value="Genomic_DNA"/>
</dbReference>
<dbReference type="PANTHER" id="PTHR43283:SF3">
    <property type="entry name" value="BETA-LACTAMASE FAMILY PROTEIN (AFU_ORTHOLOGUE AFUA_5G07500)"/>
    <property type="match status" value="1"/>
</dbReference>
<name>A0A067PI60_9AGAM</name>
<dbReference type="OrthoDB" id="428260at2759"/>